<proteinExistence type="predicted"/>
<feature type="transmembrane region" description="Helical" evidence="2">
    <location>
        <begin position="88"/>
        <end position="108"/>
    </location>
</feature>
<evidence type="ECO:0000313" key="3">
    <source>
        <dbReference type="EMBL" id="TFC18363.1"/>
    </source>
</evidence>
<accession>A0A4V6QH14</accession>
<feature type="region of interest" description="Disordered" evidence="1">
    <location>
        <begin position="40"/>
        <end position="62"/>
    </location>
</feature>
<dbReference type="AlphaFoldDB" id="A0A4V6QH14"/>
<dbReference type="Proteomes" id="UP000298412">
    <property type="component" value="Unassembled WGS sequence"/>
</dbReference>
<keyword evidence="2" id="KW-0812">Transmembrane</keyword>
<dbReference type="EMBL" id="SOFP01000022">
    <property type="protein sequence ID" value="TFC18363.1"/>
    <property type="molecule type" value="Genomic_DNA"/>
</dbReference>
<gene>
    <name evidence="3" type="ORF">E3O19_04590</name>
</gene>
<evidence type="ECO:0000256" key="2">
    <source>
        <dbReference type="SAM" id="Phobius"/>
    </source>
</evidence>
<feature type="transmembrane region" description="Helical" evidence="2">
    <location>
        <begin position="156"/>
        <end position="178"/>
    </location>
</feature>
<feature type="transmembrane region" description="Helical" evidence="2">
    <location>
        <begin position="198"/>
        <end position="216"/>
    </location>
</feature>
<protein>
    <submittedName>
        <fullName evidence="3">Uncharacterized protein</fullName>
    </submittedName>
</protein>
<sequence length="232" mass="23836">MSGHATREEAVDAAFAAVTRDGGWLTVHYSDGAVESHQQFAAAATSHESSSPGPDRPRTLESNVPSLVDERQALAETGDSRLGQELDLLDLLGVVGLVGIPLVSGVYSPEILAAARGETWVLYSVSLTWALGFALVAVAASFGLRQARLGELVSAVLCFALSGYLAGEIGVGGLGAALEQGGSLFESLGSMLTSALHAYGPGGAVATAAIGVFFGWRLARHLPGSMANWRGA</sequence>
<organism evidence="3 4">
    <name type="scientific">Cryobacterium algoritolerans</name>
    <dbReference type="NCBI Taxonomy" id="1259184"/>
    <lineage>
        <taxon>Bacteria</taxon>
        <taxon>Bacillati</taxon>
        <taxon>Actinomycetota</taxon>
        <taxon>Actinomycetes</taxon>
        <taxon>Micrococcales</taxon>
        <taxon>Microbacteriaceae</taxon>
        <taxon>Cryobacterium</taxon>
    </lineage>
</organism>
<dbReference type="RefSeq" id="WP_134565657.1">
    <property type="nucleotide sequence ID" value="NZ_SOFP01000022.1"/>
</dbReference>
<evidence type="ECO:0000256" key="1">
    <source>
        <dbReference type="SAM" id="MobiDB-lite"/>
    </source>
</evidence>
<keyword evidence="2" id="KW-1133">Transmembrane helix</keyword>
<keyword evidence="2" id="KW-0472">Membrane</keyword>
<reference evidence="3 4" key="1">
    <citation type="submission" date="2019-03" db="EMBL/GenBank/DDBJ databases">
        <title>Genomics of glacier-inhabiting Cryobacterium strains.</title>
        <authorList>
            <person name="Liu Q."/>
            <person name="Xin Y.-H."/>
        </authorList>
    </citation>
    <scope>NUCLEOTIDE SEQUENCE [LARGE SCALE GENOMIC DNA]</scope>
    <source>
        <strain evidence="3 4">MDT1-3</strain>
    </source>
</reference>
<evidence type="ECO:0000313" key="4">
    <source>
        <dbReference type="Proteomes" id="UP000298412"/>
    </source>
</evidence>
<keyword evidence="4" id="KW-1185">Reference proteome</keyword>
<dbReference type="OrthoDB" id="3476326at2"/>
<feature type="transmembrane region" description="Helical" evidence="2">
    <location>
        <begin position="120"/>
        <end position="144"/>
    </location>
</feature>
<name>A0A4V6QH14_9MICO</name>
<comment type="caution">
    <text evidence="3">The sequence shown here is derived from an EMBL/GenBank/DDBJ whole genome shotgun (WGS) entry which is preliminary data.</text>
</comment>